<protein>
    <submittedName>
        <fullName evidence="3">GNAT family N-acetyltransferase</fullName>
    </submittedName>
</protein>
<organism evidence="3 4">
    <name type="scientific">Marnyiella aurantia</name>
    <dbReference type="NCBI Taxonomy" id="2758037"/>
    <lineage>
        <taxon>Bacteria</taxon>
        <taxon>Pseudomonadati</taxon>
        <taxon>Bacteroidota</taxon>
        <taxon>Flavobacteriia</taxon>
        <taxon>Flavobacteriales</taxon>
        <taxon>Weeksellaceae</taxon>
        <taxon>Marnyiella</taxon>
    </lineage>
</organism>
<reference evidence="5" key="2">
    <citation type="submission" date="2020-07" db="EMBL/GenBank/DDBJ databases">
        <title>Flavobacterium sp. xlx-214.</title>
        <authorList>
            <person name="Yang C."/>
        </authorList>
    </citation>
    <scope>NUCLEOTIDE SEQUENCE [LARGE SCALE GENOMIC DNA]</scope>
    <source>
        <strain evidence="5">CX-624</strain>
    </source>
</reference>
<evidence type="ECO:0000313" key="5">
    <source>
        <dbReference type="Proteomes" id="UP000539710"/>
    </source>
</evidence>
<dbReference type="AlphaFoldDB" id="A0A7D7LNP5"/>
<keyword evidence="5" id="KW-1185">Reference proteome</keyword>
<dbReference type="InterPro" id="IPR051531">
    <property type="entry name" value="N-acetyltransferase"/>
</dbReference>
<dbReference type="GO" id="GO:0016747">
    <property type="term" value="F:acyltransferase activity, transferring groups other than amino-acyl groups"/>
    <property type="evidence" value="ECO:0007669"/>
    <property type="project" value="InterPro"/>
</dbReference>
<dbReference type="KEGG" id="cbau:H1R16_04770"/>
<dbReference type="EMBL" id="JACEUX010000003">
    <property type="protein sequence ID" value="MBA5247571.1"/>
    <property type="molecule type" value="Genomic_DNA"/>
</dbReference>
<proteinExistence type="predicted"/>
<dbReference type="SUPFAM" id="SSF55729">
    <property type="entry name" value="Acyl-CoA N-acyltransferases (Nat)"/>
    <property type="match status" value="1"/>
</dbReference>
<evidence type="ECO:0000313" key="3">
    <source>
        <dbReference type="EMBL" id="QMS99322.1"/>
    </source>
</evidence>
<dbReference type="PANTHER" id="PTHR43792:SF1">
    <property type="entry name" value="N-ACETYLTRANSFERASE DOMAIN-CONTAINING PROTEIN"/>
    <property type="match status" value="1"/>
</dbReference>
<evidence type="ECO:0000313" key="4">
    <source>
        <dbReference type="Proteomes" id="UP000515349"/>
    </source>
</evidence>
<dbReference type="Proteomes" id="UP000539710">
    <property type="component" value="Unassembled WGS sequence"/>
</dbReference>
<dbReference type="InterPro" id="IPR000182">
    <property type="entry name" value="GNAT_dom"/>
</dbReference>
<feature type="domain" description="N-acetyltransferase" evidence="1">
    <location>
        <begin position="12"/>
        <end position="174"/>
    </location>
</feature>
<accession>A0A7D7LNP5</accession>
<dbReference type="Pfam" id="PF13302">
    <property type="entry name" value="Acetyltransf_3"/>
    <property type="match status" value="1"/>
</dbReference>
<dbReference type="Proteomes" id="UP000515349">
    <property type="component" value="Chromosome"/>
</dbReference>
<evidence type="ECO:0000259" key="1">
    <source>
        <dbReference type="PROSITE" id="PS51186"/>
    </source>
</evidence>
<evidence type="ECO:0000313" key="2">
    <source>
        <dbReference type="EMBL" id="MBA5247571.1"/>
    </source>
</evidence>
<name>A0A7D7LNP5_9FLAO</name>
<keyword evidence="2" id="KW-0808">Transferase</keyword>
<dbReference type="PANTHER" id="PTHR43792">
    <property type="entry name" value="GNAT FAMILY, PUTATIVE (AFU_ORTHOLOGUE AFUA_3G00765)-RELATED-RELATED"/>
    <property type="match status" value="1"/>
</dbReference>
<dbReference type="PROSITE" id="PS51186">
    <property type="entry name" value="GNAT"/>
    <property type="match status" value="1"/>
</dbReference>
<dbReference type="RefSeq" id="WP_181887666.1">
    <property type="nucleotide sequence ID" value="NZ_CP059472.1"/>
</dbReference>
<dbReference type="Gene3D" id="3.40.630.30">
    <property type="match status" value="1"/>
</dbReference>
<dbReference type="EMBL" id="CP059472">
    <property type="protein sequence ID" value="QMS99322.1"/>
    <property type="molecule type" value="Genomic_DNA"/>
</dbReference>
<reference evidence="3 4" key="1">
    <citation type="submission" date="2020-07" db="EMBL/GenBank/DDBJ databases">
        <title>Chryseobacterium sp.cx-624.</title>
        <authorList>
            <person name="Yang C."/>
        </authorList>
    </citation>
    <scope>NUCLEOTIDE SEQUENCE [LARGE SCALE GENOMIC DNA]</scope>
    <source>
        <strain evidence="3">Cx-624</strain>
        <strain evidence="4">cx-624</strain>
    </source>
</reference>
<gene>
    <name evidence="3" type="ORF">H1R16_04770</name>
    <name evidence="2" type="ORF">H2507_10360</name>
</gene>
<dbReference type="InterPro" id="IPR016181">
    <property type="entry name" value="Acyl_CoA_acyltransferase"/>
</dbReference>
<reference evidence="2" key="3">
    <citation type="submission" date="2020-07" db="EMBL/GenBank/DDBJ databases">
        <authorList>
            <person name="Yang C."/>
        </authorList>
    </citation>
    <scope>NUCLEOTIDE SEQUENCE</scope>
    <source>
        <strain evidence="2">Cx-624</strain>
    </source>
</reference>
<sequence length="189" mass="21745">MFPYPELRTSRLLLVPPAETDLDDITAQINSTEEIPRNIFNIPNPYTLADAENWLAICHEGWKSGSAFRFALRDKRSGRFIGMIGLHPVNEHRKAEVGYWLGKEFHGRGYAGEALMAVLRFGFETLDLNKIFATHFTQNPASGKVMEKAGMKHEGFLKQEYYHQNEFQDVHRYCILKSQWQPVSLKGKD</sequence>